<dbReference type="GO" id="GO:0016746">
    <property type="term" value="F:acyltransferase activity"/>
    <property type="evidence" value="ECO:0007669"/>
    <property type="project" value="InterPro"/>
</dbReference>
<dbReference type="EMBL" id="QJJY01000036">
    <property type="protein sequence ID" value="PXX23112.1"/>
    <property type="molecule type" value="Genomic_DNA"/>
</dbReference>
<proteinExistence type="predicted"/>
<dbReference type="SUPFAM" id="SSF53901">
    <property type="entry name" value="Thiolase-like"/>
    <property type="match status" value="1"/>
</dbReference>
<accession>A0A318HXR1</accession>
<name>A0A318HXR1_BURPY</name>
<dbReference type="Gene3D" id="3.40.47.10">
    <property type="match status" value="2"/>
</dbReference>
<protein>
    <submittedName>
        <fullName evidence="1">3-oxoacyl-[acyl-carrier-protein] synthase III</fullName>
    </submittedName>
</protein>
<comment type="caution">
    <text evidence="1">The sequence shown here is derived from an EMBL/GenBank/DDBJ whole genome shotgun (WGS) entry which is preliminary data.</text>
</comment>
<dbReference type="InterPro" id="IPR016039">
    <property type="entry name" value="Thiolase-like"/>
</dbReference>
<dbReference type="AlphaFoldDB" id="A0A318HXR1"/>
<gene>
    <name evidence="1" type="ORF">NA66_103640</name>
</gene>
<reference evidence="1 2" key="1">
    <citation type="submission" date="2018-05" db="EMBL/GenBank/DDBJ databases">
        <title>Comparative genomics of bacterial root endophytes of switchgrass collected from native prairies over two seasons.</title>
        <authorList>
            <person name="Tang Y."/>
        </authorList>
    </citation>
    <scope>NUCLEOTIDE SEQUENCE [LARGE SCALE GENOMIC DNA]</scope>
    <source>
        <strain evidence="1 2">NFIX32</strain>
    </source>
</reference>
<dbReference type="RefSeq" id="WP_072445073.1">
    <property type="nucleotide sequence ID" value="NZ_QJJY01000036.1"/>
</dbReference>
<evidence type="ECO:0000313" key="2">
    <source>
        <dbReference type="Proteomes" id="UP000247755"/>
    </source>
</evidence>
<dbReference type="Proteomes" id="UP000247755">
    <property type="component" value="Unassembled WGS sequence"/>
</dbReference>
<sequence length="351" mass="37560">MNAPAITALAAYVPPAISLKRWQKIEATLLATAPSGWTAWIQSWHPEYDAVEESPATAIDNLTTRRSKKPRTFRIPVEQHVDQSGLAARVAQVICSRRDPRAAPIDIVMFCHCSLNEHVSTTTAGRLGALVGAASFPCSVSQQQGASLFTALQLATDILAAEPDTHAILIVAAEKWCPPFSRWIGPGILHGDAAGAILVERHADAVSGLAIIDAATCSLHPIPIQPTYAGAALDANWASALLTMIDDILTRHHLRSIDLSAVVGHNVDRRLNDLVSRYLGFPPTGRGHHVYLGAAESIVQLVDTLRTNAPPPQSRLLVWGIGLSGHLGCALLAIRGTVSLHHNLNTRDPSS</sequence>
<evidence type="ECO:0000313" key="1">
    <source>
        <dbReference type="EMBL" id="PXX23112.1"/>
    </source>
</evidence>
<organism evidence="1 2">
    <name type="scientific">Burkholderia pyrrocinia</name>
    <name type="common">Pseudomonas pyrrocinia</name>
    <dbReference type="NCBI Taxonomy" id="60550"/>
    <lineage>
        <taxon>Bacteria</taxon>
        <taxon>Pseudomonadati</taxon>
        <taxon>Pseudomonadota</taxon>
        <taxon>Betaproteobacteria</taxon>
        <taxon>Burkholderiales</taxon>
        <taxon>Burkholderiaceae</taxon>
        <taxon>Burkholderia</taxon>
        <taxon>Burkholderia cepacia complex</taxon>
    </lineage>
</organism>